<gene>
    <name evidence="9" type="ORF">NEZAVI_LOCUS5372</name>
</gene>
<dbReference type="InterPro" id="IPR054429">
    <property type="entry name" value="Znf-CCCH_Muscleblind-like"/>
</dbReference>
<feature type="zinc finger region" description="C3H1-type" evidence="6">
    <location>
        <begin position="48"/>
        <end position="69"/>
    </location>
</feature>
<keyword evidence="7" id="KW-0175">Coiled coil</keyword>
<protein>
    <recommendedName>
        <fullName evidence="8">C3H1-type domain-containing protein</fullName>
    </recommendedName>
</protein>
<organism evidence="9 10">
    <name type="scientific">Nezara viridula</name>
    <name type="common">Southern green stink bug</name>
    <name type="synonym">Cimex viridulus</name>
    <dbReference type="NCBI Taxonomy" id="85310"/>
    <lineage>
        <taxon>Eukaryota</taxon>
        <taxon>Metazoa</taxon>
        <taxon>Ecdysozoa</taxon>
        <taxon>Arthropoda</taxon>
        <taxon>Hexapoda</taxon>
        <taxon>Insecta</taxon>
        <taxon>Pterygota</taxon>
        <taxon>Neoptera</taxon>
        <taxon>Paraneoptera</taxon>
        <taxon>Hemiptera</taxon>
        <taxon>Heteroptera</taxon>
        <taxon>Panheteroptera</taxon>
        <taxon>Pentatomomorpha</taxon>
        <taxon>Pentatomoidea</taxon>
        <taxon>Pentatomidae</taxon>
        <taxon>Pentatominae</taxon>
        <taxon>Nezara</taxon>
    </lineage>
</organism>
<evidence type="ECO:0000256" key="3">
    <source>
        <dbReference type="ARBA" id="ARBA00022771"/>
    </source>
</evidence>
<name>A0A9P0H4L9_NEZVI</name>
<dbReference type="OrthoDB" id="250836at2759"/>
<keyword evidence="2" id="KW-0677">Repeat</keyword>
<keyword evidence="3 6" id="KW-0863">Zinc-finger</keyword>
<dbReference type="InterPro" id="IPR000571">
    <property type="entry name" value="Znf_CCCH"/>
</dbReference>
<dbReference type="Pfam" id="PF22628">
    <property type="entry name" value="zf-CCCH_10"/>
    <property type="match status" value="1"/>
</dbReference>
<feature type="zinc finger region" description="C3H1-type" evidence="6">
    <location>
        <begin position="18"/>
        <end position="45"/>
    </location>
</feature>
<dbReference type="SUPFAM" id="SSF90229">
    <property type="entry name" value="CCCH zinc finger"/>
    <property type="match status" value="1"/>
</dbReference>
<comment type="similarity">
    <text evidence="5">Belongs to the muscleblind family.</text>
</comment>
<keyword evidence="4 6" id="KW-0862">Zinc</keyword>
<sequence length="287" mass="32047">MSVSSFRPDSHPKMAKENKKTNVCRDYVRNVCTRGSNCKYIHPLKYVFCWDYQNGKCKRSGCAFIHCSREDEEHYNLFGELPPHLLELPQMQSDFHRGNDNRNTMCKCRSNIQGPPTIELDLEPLQKRRRFQHETFLVPEKPWTLEDENAYLRNIVDCLRKKVDDLQATNEFLLEQNAQMRLSDKSGALTAVTVPAVTITNAAQLPPQTIRTVTASVATVPVSIAAVAGTPVSIATVSMAPVQIPAPSVTMAQPQEQTTVSQTLLSTAGPLVSYPIVARPVLSNLTH</sequence>
<dbReference type="Proteomes" id="UP001152798">
    <property type="component" value="Chromosome 3"/>
</dbReference>
<evidence type="ECO:0000313" key="9">
    <source>
        <dbReference type="EMBL" id="CAH1395025.1"/>
    </source>
</evidence>
<accession>A0A9P0H4L9</accession>
<dbReference type="SMART" id="SM00356">
    <property type="entry name" value="ZnF_C3H1"/>
    <property type="match status" value="2"/>
</dbReference>
<evidence type="ECO:0000256" key="2">
    <source>
        <dbReference type="ARBA" id="ARBA00022737"/>
    </source>
</evidence>
<evidence type="ECO:0000256" key="7">
    <source>
        <dbReference type="SAM" id="Coils"/>
    </source>
</evidence>
<feature type="domain" description="C3H1-type" evidence="8">
    <location>
        <begin position="18"/>
        <end position="45"/>
    </location>
</feature>
<proteinExistence type="inferred from homology"/>
<dbReference type="PROSITE" id="PS50103">
    <property type="entry name" value="ZF_C3H1"/>
    <property type="match status" value="2"/>
</dbReference>
<keyword evidence="10" id="KW-1185">Reference proteome</keyword>
<evidence type="ECO:0000313" key="10">
    <source>
        <dbReference type="Proteomes" id="UP001152798"/>
    </source>
</evidence>
<dbReference type="GO" id="GO:0043484">
    <property type="term" value="P:regulation of RNA splicing"/>
    <property type="evidence" value="ECO:0007669"/>
    <property type="project" value="TreeGrafter"/>
</dbReference>
<evidence type="ECO:0000259" key="8">
    <source>
        <dbReference type="PROSITE" id="PS50103"/>
    </source>
</evidence>
<evidence type="ECO:0000256" key="1">
    <source>
        <dbReference type="ARBA" id="ARBA00022723"/>
    </source>
</evidence>
<dbReference type="PANTHER" id="PTHR12675:SF6">
    <property type="entry name" value="ZINC FINGER CCCH DOMAIN-CONTAINING PROTEIN 10"/>
    <property type="match status" value="1"/>
</dbReference>
<feature type="domain" description="C3H1-type" evidence="8">
    <location>
        <begin position="48"/>
        <end position="69"/>
    </location>
</feature>
<dbReference type="PANTHER" id="PTHR12675">
    <property type="entry name" value="MUSCLEBLIND-LIKE PROTEIN"/>
    <property type="match status" value="1"/>
</dbReference>
<dbReference type="GO" id="GO:0008270">
    <property type="term" value="F:zinc ion binding"/>
    <property type="evidence" value="ECO:0007669"/>
    <property type="project" value="UniProtKB-KW"/>
</dbReference>
<feature type="coiled-coil region" evidence="7">
    <location>
        <begin position="156"/>
        <end position="183"/>
    </location>
</feature>
<keyword evidence="1 6" id="KW-0479">Metal-binding</keyword>
<dbReference type="InterPro" id="IPR036855">
    <property type="entry name" value="Znf_CCCH_sf"/>
</dbReference>
<dbReference type="GO" id="GO:0003723">
    <property type="term" value="F:RNA binding"/>
    <property type="evidence" value="ECO:0007669"/>
    <property type="project" value="TreeGrafter"/>
</dbReference>
<dbReference type="EMBL" id="OV725079">
    <property type="protein sequence ID" value="CAH1395025.1"/>
    <property type="molecule type" value="Genomic_DNA"/>
</dbReference>
<dbReference type="AlphaFoldDB" id="A0A9P0H4L9"/>
<evidence type="ECO:0000256" key="5">
    <source>
        <dbReference type="ARBA" id="ARBA00038226"/>
    </source>
</evidence>
<dbReference type="Pfam" id="PF14608">
    <property type="entry name" value="zf-CCCH_2"/>
    <property type="match status" value="1"/>
</dbReference>
<evidence type="ECO:0000256" key="4">
    <source>
        <dbReference type="ARBA" id="ARBA00022833"/>
    </source>
</evidence>
<evidence type="ECO:0000256" key="6">
    <source>
        <dbReference type="PROSITE-ProRule" id="PRU00723"/>
    </source>
</evidence>
<reference evidence="9" key="1">
    <citation type="submission" date="2022-01" db="EMBL/GenBank/DDBJ databases">
        <authorList>
            <person name="King R."/>
        </authorList>
    </citation>
    <scope>NUCLEOTIDE SEQUENCE</scope>
</reference>
<dbReference type="Gene3D" id="3.30.1370.210">
    <property type="match status" value="1"/>
</dbReference>